<protein>
    <submittedName>
        <fullName evidence="3">Uncharacterized protein</fullName>
    </submittedName>
</protein>
<accession>A0AAV9DY95</accession>
<organism evidence="3 4">
    <name type="scientific">Acorus calamus</name>
    <name type="common">Sweet flag</name>
    <dbReference type="NCBI Taxonomy" id="4465"/>
    <lineage>
        <taxon>Eukaryota</taxon>
        <taxon>Viridiplantae</taxon>
        <taxon>Streptophyta</taxon>
        <taxon>Embryophyta</taxon>
        <taxon>Tracheophyta</taxon>
        <taxon>Spermatophyta</taxon>
        <taxon>Magnoliopsida</taxon>
        <taxon>Liliopsida</taxon>
        <taxon>Acoraceae</taxon>
        <taxon>Acorus</taxon>
    </lineage>
</organism>
<sequence length="142" mass="16292">MQEPRMVPLEEVANLKPRKKKPSPQVASTLQINGEIRKGQEQLPPTFKAHKSSKRGLKKEASPLFQQMDRSPSDFLPDSSMAQNEYRALRRKYLLLEEESASMMKELNEVEADVNTLEDEKFVLLDRLVVMEGLVDPSELEH</sequence>
<evidence type="ECO:0000313" key="3">
    <source>
        <dbReference type="EMBL" id="KAK1306064.1"/>
    </source>
</evidence>
<feature type="coiled-coil region" evidence="1">
    <location>
        <begin position="79"/>
        <end position="127"/>
    </location>
</feature>
<keyword evidence="4" id="KW-1185">Reference proteome</keyword>
<dbReference type="Proteomes" id="UP001180020">
    <property type="component" value="Unassembled WGS sequence"/>
</dbReference>
<gene>
    <name evidence="3" type="ORF">QJS10_CPA10g00038</name>
</gene>
<dbReference type="AlphaFoldDB" id="A0AAV9DY95"/>
<dbReference type="EMBL" id="JAUJYO010000010">
    <property type="protein sequence ID" value="KAK1306064.1"/>
    <property type="molecule type" value="Genomic_DNA"/>
</dbReference>
<reference evidence="3" key="2">
    <citation type="submission" date="2023-06" db="EMBL/GenBank/DDBJ databases">
        <authorList>
            <person name="Ma L."/>
            <person name="Liu K.-W."/>
            <person name="Li Z."/>
            <person name="Hsiao Y.-Y."/>
            <person name="Qi Y."/>
            <person name="Fu T."/>
            <person name="Tang G."/>
            <person name="Zhang D."/>
            <person name="Sun W.-H."/>
            <person name="Liu D.-K."/>
            <person name="Li Y."/>
            <person name="Chen G.-Z."/>
            <person name="Liu X.-D."/>
            <person name="Liao X.-Y."/>
            <person name="Jiang Y.-T."/>
            <person name="Yu X."/>
            <person name="Hao Y."/>
            <person name="Huang J."/>
            <person name="Zhao X.-W."/>
            <person name="Ke S."/>
            <person name="Chen Y.-Y."/>
            <person name="Wu W.-L."/>
            <person name="Hsu J.-L."/>
            <person name="Lin Y.-F."/>
            <person name="Huang M.-D."/>
            <person name="Li C.-Y."/>
            <person name="Huang L."/>
            <person name="Wang Z.-W."/>
            <person name="Zhao X."/>
            <person name="Zhong W.-Y."/>
            <person name="Peng D.-H."/>
            <person name="Ahmad S."/>
            <person name="Lan S."/>
            <person name="Zhang J.-S."/>
            <person name="Tsai W.-C."/>
            <person name="Van De Peer Y."/>
            <person name="Liu Z.-J."/>
        </authorList>
    </citation>
    <scope>NUCLEOTIDE SEQUENCE</scope>
    <source>
        <strain evidence="3">CP</strain>
        <tissue evidence="3">Leaves</tissue>
    </source>
</reference>
<evidence type="ECO:0000313" key="4">
    <source>
        <dbReference type="Proteomes" id="UP001180020"/>
    </source>
</evidence>
<name>A0AAV9DY95_ACOCL</name>
<proteinExistence type="predicted"/>
<dbReference type="PANTHER" id="PTHR37740">
    <property type="entry name" value="OS02G0193500 PROTEIN"/>
    <property type="match status" value="1"/>
</dbReference>
<feature type="compositionally biased region" description="Basic residues" evidence="2">
    <location>
        <begin position="48"/>
        <end position="57"/>
    </location>
</feature>
<reference evidence="3" key="1">
    <citation type="journal article" date="2023" name="Nat. Commun.">
        <title>Diploid and tetraploid genomes of Acorus and the evolution of monocots.</title>
        <authorList>
            <person name="Ma L."/>
            <person name="Liu K.W."/>
            <person name="Li Z."/>
            <person name="Hsiao Y.Y."/>
            <person name="Qi Y."/>
            <person name="Fu T."/>
            <person name="Tang G.D."/>
            <person name="Zhang D."/>
            <person name="Sun W.H."/>
            <person name="Liu D.K."/>
            <person name="Li Y."/>
            <person name="Chen G.Z."/>
            <person name="Liu X.D."/>
            <person name="Liao X.Y."/>
            <person name="Jiang Y.T."/>
            <person name="Yu X."/>
            <person name="Hao Y."/>
            <person name="Huang J."/>
            <person name="Zhao X.W."/>
            <person name="Ke S."/>
            <person name="Chen Y.Y."/>
            <person name="Wu W.L."/>
            <person name="Hsu J.L."/>
            <person name="Lin Y.F."/>
            <person name="Huang M.D."/>
            <person name="Li C.Y."/>
            <person name="Huang L."/>
            <person name="Wang Z.W."/>
            <person name="Zhao X."/>
            <person name="Zhong W.Y."/>
            <person name="Peng D.H."/>
            <person name="Ahmad S."/>
            <person name="Lan S."/>
            <person name="Zhang J.S."/>
            <person name="Tsai W.C."/>
            <person name="Van de Peer Y."/>
            <person name="Liu Z.J."/>
        </authorList>
    </citation>
    <scope>NUCLEOTIDE SEQUENCE</scope>
    <source>
        <strain evidence="3">CP</strain>
    </source>
</reference>
<dbReference type="PANTHER" id="PTHR37740:SF1">
    <property type="entry name" value="OS02G0193500 PROTEIN"/>
    <property type="match status" value="1"/>
</dbReference>
<keyword evidence="1" id="KW-0175">Coiled coil</keyword>
<comment type="caution">
    <text evidence="3">The sequence shown here is derived from an EMBL/GenBank/DDBJ whole genome shotgun (WGS) entry which is preliminary data.</text>
</comment>
<evidence type="ECO:0000256" key="2">
    <source>
        <dbReference type="SAM" id="MobiDB-lite"/>
    </source>
</evidence>
<evidence type="ECO:0000256" key="1">
    <source>
        <dbReference type="SAM" id="Coils"/>
    </source>
</evidence>
<feature type="region of interest" description="Disordered" evidence="2">
    <location>
        <begin position="1"/>
        <end position="79"/>
    </location>
</feature>